<proteinExistence type="predicted"/>
<evidence type="ECO:0000313" key="3">
    <source>
        <dbReference type="Proteomes" id="UP000270626"/>
    </source>
</evidence>
<dbReference type="InterPro" id="IPR001509">
    <property type="entry name" value="Epimerase_deHydtase"/>
</dbReference>
<dbReference type="Pfam" id="PF01370">
    <property type="entry name" value="Epimerase"/>
    <property type="match status" value="1"/>
</dbReference>
<organism evidence="2 3">
    <name type="scientific">Azonexus fungiphilus</name>
    <dbReference type="NCBI Taxonomy" id="146940"/>
    <lineage>
        <taxon>Bacteria</taxon>
        <taxon>Pseudomonadati</taxon>
        <taxon>Pseudomonadota</taxon>
        <taxon>Betaproteobacteria</taxon>
        <taxon>Rhodocyclales</taxon>
        <taxon>Azonexaceae</taxon>
        <taxon>Azonexus</taxon>
    </lineage>
</organism>
<evidence type="ECO:0000313" key="2">
    <source>
        <dbReference type="EMBL" id="RKT50441.1"/>
    </source>
</evidence>
<dbReference type="SUPFAM" id="SSF51735">
    <property type="entry name" value="NAD(P)-binding Rossmann-fold domains"/>
    <property type="match status" value="1"/>
</dbReference>
<gene>
    <name evidence="2" type="ORF">DFR40_3000</name>
</gene>
<keyword evidence="3" id="KW-1185">Reference proteome</keyword>
<dbReference type="Gene3D" id="3.40.50.720">
    <property type="entry name" value="NAD(P)-binding Rossmann-like Domain"/>
    <property type="match status" value="1"/>
</dbReference>
<dbReference type="InterPro" id="IPR036291">
    <property type="entry name" value="NAD(P)-bd_dom_sf"/>
</dbReference>
<comment type="caution">
    <text evidence="2">The sequence shown here is derived from an EMBL/GenBank/DDBJ whole genome shotgun (WGS) entry which is preliminary data.</text>
</comment>
<dbReference type="EMBL" id="RBXP01000018">
    <property type="protein sequence ID" value="RKT50441.1"/>
    <property type="molecule type" value="Genomic_DNA"/>
</dbReference>
<dbReference type="RefSeq" id="WP_121459272.1">
    <property type="nucleotide sequence ID" value="NZ_RBXP01000018.1"/>
</dbReference>
<dbReference type="InterPro" id="IPR050177">
    <property type="entry name" value="Lipid_A_modif_metabolic_enz"/>
</dbReference>
<evidence type="ECO:0000259" key="1">
    <source>
        <dbReference type="Pfam" id="PF01370"/>
    </source>
</evidence>
<dbReference type="PANTHER" id="PTHR43245">
    <property type="entry name" value="BIFUNCTIONAL POLYMYXIN RESISTANCE PROTEIN ARNA"/>
    <property type="match status" value="1"/>
</dbReference>
<sequence length="279" mass="31427">MKILVLGGNGFIGRGLTAYLATRPYTVLAPRRAELNLLDQGAVESWLREHRPDVVINSAINIQSVETNLHIHFNLERCAGLFGRLLNIGSGAEYAIPYYKPMMAEDYFGSNIPGDTYGISKFCIARDIERSPHDFVNLRVFGIFGEHEDHSRRFISNNICASIRNRTITVNRNSVFDYLDIQDFARIAERFLTLPTAFKSYNVCTSIPRSLVDLATIIDRESGRENALTVVNGEINSVYTGDNRRLLEAIGGFDFTPMEASVRRLFAWYEAEFAAGRVT</sequence>
<reference evidence="2 3" key="1">
    <citation type="submission" date="2018-10" db="EMBL/GenBank/DDBJ databases">
        <title>Genomic Encyclopedia of Type Strains, Phase IV (KMG-IV): sequencing the most valuable type-strain genomes for metagenomic binning, comparative biology and taxonomic classification.</title>
        <authorList>
            <person name="Goeker M."/>
        </authorList>
    </citation>
    <scope>NUCLEOTIDE SEQUENCE [LARGE SCALE GENOMIC DNA]</scope>
    <source>
        <strain evidence="2 3">DSM 23841</strain>
    </source>
</reference>
<name>A0A495VM18_9RHOO</name>
<dbReference type="Proteomes" id="UP000270626">
    <property type="component" value="Unassembled WGS sequence"/>
</dbReference>
<protein>
    <submittedName>
        <fullName evidence="2">GDP-L-fucose synthase</fullName>
    </submittedName>
</protein>
<accession>A0A495VM18</accession>
<dbReference type="AlphaFoldDB" id="A0A495VM18"/>
<feature type="domain" description="NAD-dependent epimerase/dehydratase" evidence="1">
    <location>
        <begin position="3"/>
        <end position="204"/>
    </location>
</feature>
<dbReference type="OrthoDB" id="9811425at2"/>